<evidence type="ECO:0000256" key="3">
    <source>
        <dbReference type="ARBA" id="ARBA00022801"/>
    </source>
</evidence>
<evidence type="ECO:0000256" key="4">
    <source>
        <dbReference type="ARBA" id="ARBA00022833"/>
    </source>
</evidence>
<dbReference type="CDD" id="cd08071">
    <property type="entry name" value="MPN_DUF2466"/>
    <property type="match status" value="1"/>
</dbReference>
<dbReference type="GO" id="GO:0008237">
    <property type="term" value="F:metallopeptidase activity"/>
    <property type="evidence" value="ECO:0007669"/>
    <property type="project" value="UniProtKB-KW"/>
</dbReference>
<protein>
    <recommendedName>
        <fullName evidence="6">MPN domain-containing protein</fullName>
    </recommendedName>
</protein>
<accession>A0A0M1VVI9</accession>
<evidence type="ECO:0000313" key="7">
    <source>
        <dbReference type="EMBL" id="EEO40606.1"/>
    </source>
</evidence>
<dbReference type="PROSITE" id="PS01302">
    <property type="entry name" value="UPF0758"/>
    <property type="match status" value="1"/>
</dbReference>
<dbReference type="AlphaFoldDB" id="A0A0M1VVI9"/>
<evidence type="ECO:0000259" key="6">
    <source>
        <dbReference type="PROSITE" id="PS50249"/>
    </source>
</evidence>
<proteinExistence type="predicted"/>
<dbReference type="GO" id="GO:0046872">
    <property type="term" value="F:metal ion binding"/>
    <property type="evidence" value="ECO:0007669"/>
    <property type="project" value="UniProtKB-KW"/>
</dbReference>
<dbReference type="Pfam" id="PF13475">
    <property type="entry name" value="DUF4116"/>
    <property type="match status" value="3"/>
</dbReference>
<reference evidence="7 8" key="1">
    <citation type="submission" date="2011-10" db="EMBL/GenBank/DDBJ databases">
        <title>The Genome Sequence of Fusobacterium sp. 4_1_13.</title>
        <authorList>
            <consortium name="The Broad Institute Genome Sequencing Platform"/>
            <person name="Earl A."/>
            <person name="Ward D."/>
            <person name="Feldgarden M."/>
            <person name="Gevers D."/>
            <person name="Strauss J."/>
            <person name="Ambrose C."/>
            <person name="Allen-Vercoe E."/>
            <person name="Young S.K."/>
            <person name="Zeng Q."/>
            <person name="Gargeya S."/>
            <person name="Fitzgerald M."/>
            <person name="Haas B."/>
            <person name="Abouelleil A."/>
            <person name="Alvarado L."/>
            <person name="Arachchi H.M."/>
            <person name="Berlin A."/>
            <person name="Brown A."/>
            <person name="Chapman S.B."/>
            <person name="Chen Z."/>
            <person name="Dunbar C."/>
            <person name="Freedman E."/>
            <person name="Gearin G."/>
            <person name="Goldberg J."/>
            <person name="Griggs A."/>
            <person name="Gujja S."/>
            <person name="Heiman D."/>
            <person name="Howarth C."/>
            <person name="Larson L."/>
            <person name="Lui A."/>
            <person name="MacDonald P.J."/>
            <person name="Montmayeur A."/>
            <person name="Murphy C."/>
            <person name="Neiman D."/>
            <person name="Pearson M."/>
            <person name="Priest M."/>
            <person name="Roberts A."/>
            <person name="Saif S."/>
            <person name="Shea T."/>
            <person name="Shenoy N."/>
            <person name="Sisk P."/>
            <person name="Stolte C."/>
            <person name="Sykes S."/>
            <person name="Wortman J."/>
            <person name="Nusbaum C."/>
            <person name="Birren B."/>
        </authorList>
    </citation>
    <scope>NUCLEOTIDE SEQUENCE [LARGE SCALE GENOMIC DNA]</scope>
    <source>
        <strain evidence="7 8">4_1_13</strain>
    </source>
</reference>
<keyword evidence="2" id="KW-0479">Metal-binding</keyword>
<dbReference type="Proteomes" id="UP000004925">
    <property type="component" value="Unassembled WGS sequence"/>
</dbReference>
<keyword evidence="1" id="KW-0645">Protease</keyword>
<dbReference type="InterPro" id="IPR001405">
    <property type="entry name" value="UPF0758"/>
</dbReference>
<keyword evidence="3" id="KW-0378">Hydrolase</keyword>
<dbReference type="RefSeq" id="WP_008803205.1">
    <property type="nucleotide sequence ID" value="NZ_KQ235737.1"/>
</dbReference>
<keyword evidence="4" id="KW-0862">Zinc</keyword>
<dbReference type="Gene3D" id="3.40.140.10">
    <property type="entry name" value="Cytidine Deaminase, domain 2"/>
    <property type="match status" value="1"/>
</dbReference>
<keyword evidence="5" id="KW-0482">Metalloprotease</keyword>
<dbReference type="HOGENOM" id="CLU_492399_0_0_0"/>
<organism evidence="7 8">
    <name type="scientific">Fusobacterium vincentii 4_1_13</name>
    <dbReference type="NCBI Taxonomy" id="469606"/>
    <lineage>
        <taxon>Bacteria</taxon>
        <taxon>Fusobacteriati</taxon>
        <taxon>Fusobacteriota</taxon>
        <taxon>Fusobacteriia</taxon>
        <taxon>Fusobacteriales</taxon>
        <taxon>Fusobacteriaceae</taxon>
        <taxon>Fusobacterium</taxon>
    </lineage>
</organism>
<name>A0A0M1VVI9_FUSVC</name>
<evidence type="ECO:0000313" key="8">
    <source>
        <dbReference type="Proteomes" id="UP000004925"/>
    </source>
</evidence>
<dbReference type="InterPro" id="IPR037518">
    <property type="entry name" value="MPN"/>
</dbReference>
<evidence type="ECO:0000256" key="2">
    <source>
        <dbReference type="ARBA" id="ARBA00022723"/>
    </source>
</evidence>
<dbReference type="GO" id="GO:0006508">
    <property type="term" value="P:proteolysis"/>
    <property type="evidence" value="ECO:0007669"/>
    <property type="project" value="UniProtKB-KW"/>
</dbReference>
<dbReference type="PANTHER" id="PTHR30471">
    <property type="entry name" value="DNA REPAIR PROTEIN RADC"/>
    <property type="match status" value="1"/>
</dbReference>
<gene>
    <name evidence="7" type="ORF">FSCG_01319</name>
</gene>
<feature type="domain" description="MPN" evidence="6">
    <location>
        <begin position="201"/>
        <end position="323"/>
    </location>
</feature>
<dbReference type="InterPro" id="IPR025197">
    <property type="entry name" value="DUF4116"/>
</dbReference>
<sequence>MDNNFYSYFNCNNKEELYSLIKDRDELVKELIDYIEYAKENILERNYKITNQNQLEEAFRMGDIINPGADEISVIFFDSANNIINNKVFNQETSLENIMLESYSPVARNFMLMNGKSATRRTLELGNDLNSLGFTEIDILTKEKDNVFFSKLGCESKDFGVPKKRENPYNFSKKVNKLEKMENYQEFMRFYTNNEIIGKNILYQSEEIEELLKIANQKLTQEEFIVLQHDKNYNVISCESIFRGGLDRSTVDIKTLIPKILDKRVTGISVSHNHPSGNSNPSRADIELTNAIEKMCKKFNKNLLDHYVVSKSEVFSFLNKGLIDDRYLKNIKNIDDKNILTEIIKKDWSKIKYVNPELIEKDIALKAVSENAFAFDYISEKLQNDRDIILTAIKNKGSLFDSIDSQYYKDKEIIFEAIKSEPFYFPKIAKKIEVDRDIALFAVKQEASNYLFLDEKYKKDKEVIKNVLKNGNNLVLFDDKNRNNTEIVEIAVKNNPEAIKYASKELQEKFQLKNKKIVVENMSLFEDINEENKVKKKIIIPKKIKCNSKENER</sequence>
<evidence type="ECO:0000256" key="1">
    <source>
        <dbReference type="ARBA" id="ARBA00022670"/>
    </source>
</evidence>
<dbReference type="PANTHER" id="PTHR30471:SF3">
    <property type="entry name" value="UPF0758 PROTEIN YEES-RELATED"/>
    <property type="match status" value="1"/>
</dbReference>
<dbReference type="eggNOG" id="COG2003">
    <property type="taxonomic scope" value="Bacteria"/>
</dbReference>
<dbReference type="EMBL" id="ACDE02000019">
    <property type="protein sequence ID" value="EEO40606.1"/>
    <property type="molecule type" value="Genomic_DNA"/>
</dbReference>
<dbReference type="Pfam" id="PF04002">
    <property type="entry name" value="RadC"/>
    <property type="match status" value="1"/>
</dbReference>
<dbReference type="InterPro" id="IPR025657">
    <property type="entry name" value="RadC_JAB"/>
</dbReference>
<comment type="caution">
    <text evidence="7">The sequence shown here is derived from an EMBL/GenBank/DDBJ whole genome shotgun (WGS) entry which is preliminary data.</text>
</comment>
<evidence type="ECO:0000256" key="5">
    <source>
        <dbReference type="ARBA" id="ARBA00023049"/>
    </source>
</evidence>
<dbReference type="InterPro" id="IPR020891">
    <property type="entry name" value="UPF0758_CS"/>
</dbReference>
<dbReference type="PROSITE" id="PS50249">
    <property type="entry name" value="MPN"/>
    <property type="match status" value="1"/>
</dbReference>